<dbReference type="HOGENOM" id="CLU_3034617_0_0_1"/>
<keyword evidence="3" id="KW-1185">Reference proteome</keyword>
<feature type="compositionally biased region" description="Basic and acidic residues" evidence="1">
    <location>
        <begin position="22"/>
        <end position="33"/>
    </location>
</feature>
<sequence length="55" mass="6461">MEREDYWGTSPSRQGSTAIGMAEDKEPVREKSSRLISRKQVEEEEEEEVPHELRQ</sequence>
<protein>
    <submittedName>
        <fullName evidence="2">GD18386</fullName>
    </submittedName>
</protein>
<name>B4R1G6_DROSI</name>
<evidence type="ECO:0000256" key="1">
    <source>
        <dbReference type="SAM" id="MobiDB-lite"/>
    </source>
</evidence>
<dbReference type="EMBL" id="CM000364">
    <property type="protein sequence ID" value="EDX14052.1"/>
    <property type="molecule type" value="Genomic_DNA"/>
</dbReference>
<dbReference type="Proteomes" id="UP000000304">
    <property type="component" value="Chromosome 3R"/>
</dbReference>
<proteinExistence type="predicted"/>
<organism evidence="2 3">
    <name type="scientific">Drosophila simulans</name>
    <name type="common">Fruit fly</name>
    <dbReference type="NCBI Taxonomy" id="7240"/>
    <lineage>
        <taxon>Eukaryota</taxon>
        <taxon>Metazoa</taxon>
        <taxon>Ecdysozoa</taxon>
        <taxon>Arthropoda</taxon>
        <taxon>Hexapoda</taxon>
        <taxon>Insecta</taxon>
        <taxon>Pterygota</taxon>
        <taxon>Neoptera</taxon>
        <taxon>Endopterygota</taxon>
        <taxon>Diptera</taxon>
        <taxon>Brachycera</taxon>
        <taxon>Muscomorpha</taxon>
        <taxon>Ephydroidea</taxon>
        <taxon>Drosophilidae</taxon>
        <taxon>Drosophila</taxon>
        <taxon>Sophophora</taxon>
    </lineage>
</organism>
<feature type="region of interest" description="Disordered" evidence="1">
    <location>
        <begin position="1"/>
        <end position="55"/>
    </location>
</feature>
<dbReference type="AlphaFoldDB" id="B4R1G6"/>
<accession>B4R1G6</accession>
<gene>
    <name evidence="2" type="primary">Dsim\GD18386</name>
    <name evidence="2" type="ORF">Dsim_GD18386</name>
</gene>
<evidence type="ECO:0000313" key="3">
    <source>
        <dbReference type="Proteomes" id="UP000000304"/>
    </source>
</evidence>
<evidence type="ECO:0000313" key="2">
    <source>
        <dbReference type="EMBL" id="EDX14052.1"/>
    </source>
</evidence>
<reference evidence="2 3" key="1">
    <citation type="journal article" date="2007" name="Nature">
        <title>Evolution of genes and genomes on the Drosophila phylogeny.</title>
        <authorList>
            <consortium name="Drosophila 12 Genomes Consortium"/>
            <person name="Clark A.G."/>
            <person name="Eisen M.B."/>
            <person name="Smith D.R."/>
            <person name="Bergman C.M."/>
            <person name="Oliver B."/>
            <person name="Markow T.A."/>
            <person name="Kaufman T.C."/>
            <person name="Kellis M."/>
            <person name="Gelbart W."/>
            <person name="Iyer V.N."/>
            <person name="Pollard D.A."/>
            <person name="Sackton T.B."/>
            <person name="Larracuente A.M."/>
            <person name="Singh N.D."/>
            <person name="Abad J.P."/>
            <person name="Abt D.N."/>
            <person name="Adryan B."/>
            <person name="Aguade M."/>
            <person name="Akashi H."/>
            <person name="Anderson W.W."/>
            <person name="Aquadro C.F."/>
            <person name="Ardell D.H."/>
            <person name="Arguello R."/>
            <person name="Artieri C.G."/>
            <person name="Barbash D.A."/>
            <person name="Barker D."/>
            <person name="Barsanti P."/>
            <person name="Batterham P."/>
            <person name="Batzoglou S."/>
            <person name="Begun D."/>
            <person name="Bhutkar A."/>
            <person name="Blanco E."/>
            <person name="Bosak S.A."/>
            <person name="Bradley R.K."/>
            <person name="Brand A.D."/>
            <person name="Brent M.R."/>
            <person name="Brooks A.N."/>
            <person name="Brown R.H."/>
            <person name="Butlin R.K."/>
            <person name="Caggese C."/>
            <person name="Calvi B.R."/>
            <person name="Bernardo de Carvalho A."/>
            <person name="Caspi A."/>
            <person name="Castrezana S."/>
            <person name="Celniker S.E."/>
            <person name="Chang J.L."/>
            <person name="Chapple C."/>
            <person name="Chatterji S."/>
            <person name="Chinwalla A."/>
            <person name="Civetta A."/>
            <person name="Clifton S.W."/>
            <person name="Comeron J.M."/>
            <person name="Costello J.C."/>
            <person name="Coyne J.A."/>
            <person name="Daub J."/>
            <person name="David R.G."/>
            <person name="Delcher A.L."/>
            <person name="Delehaunty K."/>
            <person name="Do C.B."/>
            <person name="Ebling H."/>
            <person name="Edwards K."/>
            <person name="Eickbush T."/>
            <person name="Evans J.D."/>
            <person name="Filipski A."/>
            <person name="Findeiss S."/>
            <person name="Freyhult E."/>
            <person name="Fulton L."/>
            <person name="Fulton R."/>
            <person name="Garcia A.C."/>
            <person name="Gardiner A."/>
            <person name="Garfield D.A."/>
            <person name="Garvin B.E."/>
            <person name="Gibson G."/>
            <person name="Gilbert D."/>
            <person name="Gnerre S."/>
            <person name="Godfrey J."/>
            <person name="Good R."/>
            <person name="Gotea V."/>
            <person name="Gravely B."/>
            <person name="Greenberg A.J."/>
            <person name="Griffiths-Jones S."/>
            <person name="Gross S."/>
            <person name="Guigo R."/>
            <person name="Gustafson E.A."/>
            <person name="Haerty W."/>
            <person name="Hahn M.W."/>
            <person name="Halligan D.L."/>
            <person name="Halpern A.L."/>
            <person name="Halter G.M."/>
            <person name="Han M.V."/>
            <person name="Heger A."/>
            <person name="Hillier L."/>
            <person name="Hinrichs A.S."/>
            <person name="Holmes I."/>
            <person name="Hoskins R.A."/>
            <person name="Hubisz M.J."/>
            <person name="Hultmark D."/>
            <person name="Huntley M.A."/>
            <person name="Jaffe D.B."/>
            <person name="Jagadeeshan S."/>
            <person name="Jeck W.R."/>
            <person name="Johnson J."/>
            <person name="Jones C.D."/>
            <person name="Jordan W.C."/>
            <person name="Karpen G.H."/>
            <person name="Kataoka E."/>
            <person name="Keightley P.D."/>
            <person name="Kheradpour P."/>
            <person name="Kirkness E.F."/>
            <person name="Koerich L.B."/>
            <person name="Kristiansen K."/>
            <person name="Kudrna D."/>
            <person name="Kulathinal R.J."/>
            <person name="Kumar S."/>
            <person name="Kwok R."/>
            <person name="Lander E."/>
            <person name="Langley C.H."/>
            <person name="Lapoint R."/>
            <person name="Lazzaro B.P."/>
            <person name="Lee S.J."/>
            <person name="Levesque L."/>
            <person name="Li R."/>
            <person name="Lin C.F."/>
            <person name="Lin M.F."/>
            <person name="Lindblad-Toh K."/>
            <person name="Llopart A."/>
            <person name="Long M."/>
            <person name="Low L."/>
            <person name="Lozovsky E."/>
            <person name="Lu J."/>
            <person name="Luo M."/>
            <person name="Machado C.A."/>
            <person name="Makalowski W."/>
            <person name="Marzo M."/>
            <person name="Matsuda M."/>
            <person name="Matzkin L."/>
            <person name="McAllister B."/>
            <person name="McBride C.S."/>
            <person name="McKernan B."/>
            <person name="McKernan K."/>
            <person name="Mendez-Lago M."/>
            <person name="Minx P."/>
            <person name="Mollenhauer M.U."/>
            <person name="Montooth K."/>
            <person name="Mount S.M."/>
            <person name="Mu X."/>
            <person name="Myers E."/>
            <person name="Negre B."/>
            <person name="Newfeld S."/>
            <person name="Nielsen R."/>
            <person name="Noor M.A."/>
            <person name="O'Grady P."/>
            <person name="Pachter L."/>
            <person name="Papaceit M."/>
            <person name="Parisi M.J."/>
            <person name="Parisi M."/>
            <person name="Parts L."/>
            <person name="Pedersen J.S."/>
            <person name="Pesole G."/>
            <person name="Phillippy A.M."/>
            <person name="Ponting C.P."/>
            <person name="Pop M."/>
            <person name="Porcelli D."/>
            <person name="Powell J.R."/>
            <person name="Prohaska S."/>
            <person name="Pruitt K."/>
            <person name="Puig M."/>
            <person name="Quesneville H."/>
            <person name="Ram K.R."/>
            <person name="Rand D."/>
            <person name="Rasmussen M.D."/>
            <person name="Reed L.K."/>
            <person name="Reenan R."/>
            <person name="Reily A."/>
            <person name="Remington K.A."/>
            <person name="Rieger T.T."/>
            <person name="Ritchie M.G."/>
            <person name="Robin C."/>
            <person name="Rogers Y.H."/>
            <person name="Rohde C."/>
            <person name="Rozas J."/>
            <person name="Rubenfield M.J."/>
            <person name="Ruiz A."/>
            <person name="Russo S."/>
            <person name="Salzberg S.L."/>
            <person name="Sanchez-Gracia A."/>
            <person name="Saranga D.J."/>
            <person name="Sato H."/>
            <person name="Schaeffer S.W."/>
            <person name="Schatz M.C."/>
            <person name="Schlenke T."/>
            <person name="Schwartz R."/>
            <person name="Segarra C."/>
            <person name="Singh R.S."/>
            <person name="Sirot L."/>
            <person name="Sirota M."/>
            <person name="Sisneros N.B."/>
            <person name="Smith C.D."/>
            <person name="Smith T.F."/>
            <person name="Spieth J."/>
            <person name="Stage D.E."/>
            <person name="Stark A."/>
            <person name="Stephan W."/>
            <person name="Strausberg R.L."/>
            <person name="Strempel S."/>
            <person name="Sturgill D."/>
            <person name="Sutton G."/>
            <person name="Sutton G.G."/>
            <person name="Tao W."/>
            <person name="Teichmann S."/>
            <person name="Tobari Y.N."/>
            <person name="Tomimura Y."/>
            <person name="Tsolas J.M."/>
            <person name="Valente V.L."/>
            <person name="Venter E."/>
            <person name="Venter J.C."/>
            <person name="Vicario S."/>
            <person name="Vieira F.G."/>
            <person name="Vilella A.J."/>
            <person name="Villasante A."/>
            <person name="Walenz B."/>
            <person name="Wang J."/>
            <person name="Wasserman M."/>
            <person name="Watts T."/>
            <person name="Wilson D."/>
            <person name="Wilson R.K."/>
            <person name="Wing R.A."/>
            <person name="Wolfner M.F."/>
            <person name="Wong A."/>
            <person name="Wong G.K."/>
            <person name="Wu C.I."/>
            <person name="Wu G."/>
            <person name="Yamamoto D."/>
            <person name="Yang H.P."/>
            <person name="Yang S.P."/>
            <person name="Yorke J.A."/>
            <person name="Yoshida K."/>
            <person name="Zdobnov E."/>
            <person name="Zhang P."/>
            <person name="Zhang Y."/>
            <person name="Zimin A.V."/>
            <person name="Baldwin J."/>
            <person name="Abdouelleil A."/>
            <person name="Abdulkadir J."/>
            <person name="Abebe A."/>
            <person name="Abera B."/>
            <person name="Abreu J."/>
            <person name="Acer S.C."/>
            <person name="Aftuck L."/>
            <person name="Alexander A."/>
            <person name="An P."/>
            <person name="Anderson E."/>
            <person name="Anderson S."/>
            <person name="Arachi H."/>
            <person name="Azer M."/>
            <person name="Bachantsang P."/>
            <person name="Barry A."/>
            <person name="Bayul T."/>
            <person name="Berlin A."/>
            <person name="Bessette D."/>
            <person name="Bloom T."/>
            <person name="Blye J."/>
            <person name="Boguslavskiy L."/>
            <person name="Bonnet C."/>
            <person name="Boukhgalter B."/>
            <person name="Bourzgui I."/>
            <person name="Brown A."/>
            <person name="Cahill P."/>
            <person name="Channer S."/>
            <person name="Cheshatsang Y."/>
            <person name="Chuda L."/>
            <person name="Citroen M."/>
            <person name="Collymore A."/>
            <person name="Cooke P."/>
            <person name="Costello M."/>
            <person name="D'Aco K."/>
            <person name="Daza R."/>
            <person name="De Haan G."/>
            <person name="DeGray S."/>
            <person name="DeMaso C."/>
            <person name="Dhargay N."/>
            <person name="Dooley K."/>
            <person name="Dooley E."/>
            <person name="Doricent M."/>
            <person name="Dorje P."/>
            <person name="Dorjee K."/>
            <person name="Dupes A."/>
            <person name="Elong R."/>
            <person name="Falk J."/>
            <person name="Farina A."/>
            <person name="Faro S."/>
            <person name="Ferguson D."/>
            <person name="Fisher S."/>
            <person name="Foley C.D."/>
            <person name="Franke A."/>
            <person name="Friedrich D."/>
            <person name="Gadbois L."/>
            <person name="Gearin G."/>
            <person name="Gearin C.R."/>
            <person name="Giannoukos G."/>
            <person name="Goode T."/>
            <person name="Graham J."/>
            <person name="Grandbois E."/>
            <person name="Grewal S."/>
            <person name="Gyaltsen K."/>
            <person name="Hafez N."/>
            <person name="Hagos B."/>
            <person name="Hall J."/>
            <person name="Henson C."/>
            <person name="Hollinger A."/>
            <person name="Honan T."/>
            <person name="Huard M.D."/>
            <person name="Hughes L."/>
            <person name="Hurhula B."/>
            <person name="Husby M.E."/>
            <person name="Kamat A."/>
            <person name="Kanga B."/>
            <person name="Kashin S."/>
            <person name="Khazanovich D."/>
            <person name="Kisner P."/>
            <person name="Lance K."/>
            <person name="Lara M."/>
            <person name="Lee W."/>
            <person name="Lennon N."/>
            <person name="Letendre F."/>
            <person name="LeVine R."/>
            <person name="Lipovsky A."/>
            <person name="Liu X."/>
            <person name="Liu J."/>
            <person name="Liu S."/>
            <person name="Lokyitsang T."/>
            <person name="Lokyitsang Y."/>
            <person name="Lubonja R."/>
            <person name="Lui A."/>
            <person name="MacDonald P."/>
            <person name="Magnisalis V."/>
            <person name="Maru K."/>
            <person name="Matthews C."/>
            <person name="McCusker W."/>
            <person name="McDonough S."/>
            <person name="Mehta T."/>
            <person name="Meldrim J."/>
            <person name="Meneus L."/>
            <person name="Mihai O."/>
            <person name="Mihalev A."/>
            <person name="Mihova T."/>
            <person name="Mittelman R."/>
            <person name="Mlenga V."/>
            <person name="Montmayeur A."/>
            <person name="Mulrain L."/>
            <person name="Navidi A."/>
            <person name="Naylor J."/>
            <person name="Negash T."/>
            <person name="Nguyen T."/>
            <person name="Nguyen N."/>
            <person name="Nicol R."/>
            <person name="Norbu C."/>
            <person name="Norbu N."/>
            <person name="Novod N."/>
            <person name="O'Neill B."/>
            <person name="Osman S."/>
            <person name="Markiewicz E."/>
            <person name="Oyono O.L."/>
            <person name="Patti C."/>
            <person name="Phunkhang P."/>
            <person name="Pierre F."/>
            <person name="Priest M."/>
            <person name="Raghuraman S."/>
            <person name="Rege F."/>
            <person name="Reyes R."/>
            <person name="Rise C."/>
            <person name="Rogov P."/>
            <person name="Ross K."/>
            <person name="Ryan E."/>
            <person name="Settipalli S."/>
            <person name="Shea T."/>
            <person name="Sherpa N."/>
            <person name="Shi L."/>
            <person name="Shih D."/>
            <person name="Sparrow T."/>
            <person name="Spaulding J."/>
            <person name="Stalker J."/>
            <person name="Stange-Thomann N."/>
            <person name="Stavropoulos S."/>
            <person name="Stone C."/>
            <person name="Strader C."/>
            <person name="Tesfaye S."/>
            <person name="Thomson T."/>
            <person name="Thoulutsang Y."/>
            <person name="Thoulutsang D."/>
            <person name="Topham K."/>
            <person name="Topping I."/>
            <person name="Tsamla T."/>
            <person name="Vassiliev H."/>
            <person name="Vo A."/>
            <person name="Wangchuk T."/>
            <person name="Wangdi T."/>
            <person name="Weiand M."/>
            <person name="Wilkinson J."/>
            <person name="Wilson A."/>
            <person name="Yadav S."/>
            <person name="Young G."/>
            <person name="Yu Q."/>
            <person name="Zembek L."/>
            <person name="Zhong D."/>
            <person name="Zimmer A."/>
            <person name="Zwirko Z."/>
            <person name="Jaffe D.B."/>
            <person name="Alvarez P."/>
            <person name="Brockman W."/>
            <person name="Butler J."/>
            <person name="Chin C."/>
            <person name="Gnerre S."/>
            <person name="Grabherr M."/>
            <person name="Kleber M."/>
            <person name="Mauceli E."/>
            <person name="MacCallum I."/>
        </authorList>
    </citation>
    <scope>NUCLEOTIDE SEQUENCE [LARGE SCALE GENOMIC DNA]</scope>
    <source>
        <strain evidence="3">white501</strain>
    </source>
</reference>